<keyword evidence="3" id="KW-0479">Metal-binding</keyword>
<dbReference type="Pfam" id="PF07687">
    <property type="entry name" value="M20_dimer"/>
    <property type="match status" value="1"/>
</dbReference>
<comment type="cofactor">
    <cofactor evidence="3">
        <name>Zn(2+)</name>
        <dbReference type="ChEBI" id="CHEBI:29105"/>
    </cofactor>
    <text evidence="3">Binds 2 Zn(2+) ions per subunit.</text>
</comment>
<dbReference type="InterPro" id="IPR011650">
    <property type="entry name" value="Peptidase_M20_dimer"/>
</dbReference>
<dbReference type="PANTHER" id="PTHR32494:SF5">
    <property type="entry name" value="ALLANTOATE AMIDOHYDROLASE"/>
    <property type="match status" value="1"/>
</dbReference>
<accession>A0A7V7PMV0</accession>
<evidence type="ECO:0000256" key="3">
    <source>
        <dbReference type="PIRSR" id="PIRSR001235-1"/>
    </source>
</evidence>
<feature type="binding site" evidence="3">
    <location>
        <position position="84"/>
    </location>
    <ligand>
        <name>Zn(2+)</name>
        <dbReference type="ChEBI" id="CHEBI:29105"/>
        <label>1</label>
    </ligand>
</feature>
<dbReference type="Proteomes" id="UP000432089">
    <property type="component" value="Unassembled WGS sequence"/>
</dbReference>
<feature type="binding site" evidence="3">
    <location>
        <position position="386"/>
    </location>
    <ligand>
        <name>Zn(2+)</name>
        <dbReference type="ChEBI" id="CHEBI:29105"/>
        <label>2</label>
    </ligand>
</feature>
<gene>
    <name evidence="5" type="ORF">F6X38_15725</name>
</gene>
<dbReference type="Pfam" id="PF01546">
    <property type="entry name" value="Peptidase_M20"/>
    <property type="match status" value="1"/>
</dbReference>
<dbReference type="Gene3D" id="3.30.70.360">
    <property type="match status" value="1"/>
</dbReference>
<feature type="binding site" evidence="3">
    <location>
        <position position="95"/>
    </location>
    <ligand>
        <name>Zn(2+)</name>
        <dbReference type="ChEBI" id="CHEBI:29105"/>
        <label>2</label>
    </ligand>
</feature>
<dbReference type="AlphaFoldDB" id="A0A7V7PMV0"/>
<feature type="binding site" evidence="3">
    <location>
        <position position="130"/>
    </location>
    <ligand>
        <name>Zn(2+)</name>
        <dbReference type="ChEBI" id="CHEBI:29105"/>
        <label>2</label>
    </ligand>
</feature>
<evidence type="ECO:0000313" key="5">
    <source>
        <dbReference type="EMBL" id="KAB0678479.1"/>
    </source>
</evidence>
<evidence type="ECO:0000259" key="4">
    <source>
        <dbReference type="Pfam" id="PF07687"/>
    </source>
</evidence>
<dbReference type="NCBIfam" id="TIGR01879">
    <property type="entry name" value="hydantase"/>
    <property type="match status" value="1"/>
</dbReference>
<keyword evidence="2 5" id="KW-0378">Hydrolase</keyword>
<sequence>MSRTPAVNGERLLARLAAFAAIGATPKGGVDRQALTAGDREARRLLADLAAARGFAVLQDEAANLFVRREGTDPSLPPLLLGSHLDTQPKGGRFDGTLGVLAAFEVLEALEDVGARPARAVEAVAWTNEEGSRFQPGAFGSQAFAGGTIPSEWREAQDRDGMRLSDELRATLAALPQAKSRPLGIPLAAYLELHIEQGPALEAEDVAIGAVTGIQATRWLEVSFTGRPAHAGTTPLAFRRDPLVAAVAVLGELHRSIMPADGDARLTVGRIAAEPGSINVVPERVAFTLDLRHPDDARLAAIDATVREICARHAAAAGCRMEVTVLSNMRSAAFPESVVTLVETAAARSGLSCRRIVSGAFHDALFLSRVAASGMIFVPCRDGISHNEAEDVAPAASIDGATALLNAAVDYLELAGAPERNARA</sequence>
<feature type="domain" description="Peptidase M20 dimerisation" evidence="4">
    <location>
        <begin position="218"/>
        <end position="315"/>
    </location>
</feature>
<dbReference type="Gene3D" id="3.40.630.10">
    <property type="entry name" value="Zn peptidases"/>
    <property type="match status" value="1"/>
</dbReference>
<dbReference type="RefSeq" id="WP_150971234.1">
    <property type="nucleotide sequence ID" value="NZ_VZDO01000013.1"/>
</dbReference>
<proteinExistence type="inferred from homology"/>
<dbReference type="PANTHER" id="PTHR32494">
    <property type="entry name" value="ALLANTOATE DEIMINASE-RELATED"/>
    <property type="match status" value="1"/>
</dbReference>
<protein>
    <submittedName>
        <fullName evidence="5">Zn-dependent hydrolase</fullName>
    </submittedName>
</protein>
<evidence type="ECO:0000313" key="6">
    <source>
        <dbReference type="Proteomes" id="UP000432089"/>
    </source>
</evidence>
<feature type="binding site" evidence="3">
    <location>
        <position position="194"/>
    </location>
    <ligand>
        <name>Zn(2+)</name>
        <dbReference type="ChEBI" id="CHEBI:29105"/>
        <label>1</label>
    </ligand>
</feature>
<organism evidence="5 6">
    <name type="scientific">Plantimonas leprariae</name>
    <dbReference type="NCBI Taxonomy" id="2615207"/>
    <lineage>
        <taxon>Bacteria</taxon>
        <taxon>Pseudomonadati</taxon>
        <taxon>Pseudomonadota</taxon>
        <taxon>Alphaproteobacteria</taxon>
        <taxon>Hyphomicrobiales</taxon>
        <taxon>Aurantimonadaceae</taxon>
        <taxon>Plantimonas</taxon>
    </lineage>
</organism>
<dbReference type="InterPro" id="IPR010158">
    <property type="entry name" value="Amidase_Cbmase"/>
</dbReference>
<dbReference type="InterPro" id="IPR002933">
    <property type="entry name" value="Peptidase_M20"/>
</dbReference>
<reference evidence="5 6" key="1">
    <citation type="submission" date="2019-09" db="EMBL/GenBank/DDBJ databases">
        <title>YIM 132180 draft genome.</title>
        <authorList>
            <person name="Zhang K."/>
        </authorList>
    </citation>
    <scope>NUCLEOTIDE SEQUENCE [LARGE SCALE GENOMIC DNA]</scope>
    <source>
        <strain evidence="5 6">YIM 132180</strain>
    </source>
</reference>
<dbReference type="EMBL" id="VZDO01000013">
    <property type="protein sequence ID" value="KAB0678479.1"/>
    <property type="molecule type" value="Genomic_DNA"/>
</dbReference>
<dbReference type="InterPro" id="IPR036264">
    <property type="entry name" value="Bact_exopeptidase_dim_dom"/>
</dbReference>
<feature type="binding site" evidence="3">
    <location>
        <position position="95"/>
    </location>
    <ligand>
        <name>Zn(2+)</name>
        <dbReference type="ChEBI" id="CHEBI:29105"/>
        <label>1</label>
    </ligand>
</feature>
<dbReference type="PIRSF" id="PIRSF001235">
    <property type="entry name" value="Amidase_carbamoylase"/>
    <property type="match status" value="1"/>
</dbReference>
<dbReference type="SUPFAM" id="SSF55031">
    <property type="entry name" value="Bacterial exopeptidase dimerisation domain"/>
    <property type="match status" value="1"/>
</dbReference>
<keyword evidence="6" id="KW-1185">Reference proteome</keyword>
<comment type="similarity">
    <text evidence="1">Belongs to the peptidase M20 family.</text>
</comment>
<dbReference type="GO" id="GO:0016813">
    <property type="term" value="F:hydrolase activity, acting on carbon-nitrogen (but not peptide) bonds, in linear amidines"/>
    <property type="evidence" value="ECO:0007669"/>
    <property type="project" value="InterPro"/>
</dbReference>
<dbReference type="GO" id="GO:0046872">
    <property type="term" value="F:metal ion binding"/>
    <property type="evidence" value="ECO:0007669"/>
    <property type="project" value="UniProtKB-KW"/>
</dbReference>
<comment type="caution">
    <text evidence="5">The sequence shown here is derived from an EMBL/GenBank/DDBJ whole genome shotgun (WGS) entry which is preliminary data.</text>
</comment>
<evidence type="ECO:0000256" key="2">
    <source>
        <dbReference type="ARBA" id="ARBA00022801"/>
    </source>
</evidence>
<evidence type="ECO:0000256" key="1">
    <source>
        <dbReference type="ARBA" id="ARBA00006153"/>
    </source>
</evidence>
<keyword evidence="3" id="KW-0862">Zinc</keyword>
<dbReference type="SUPFAM" id="SSF53187">
    <property type="entry name" value="Zn-dependent exopeptidases"/>
    <property type="match status" value="1"/>
</dbReference>
<name>A0A7V7PMV0_9HYPH</name>
<dbReference type="CDD" id="cd03884">
    <property type="entry name" value="M20_bAS"/>
    <property type="match status" value="1"/>
</dbReference>